<keyword evidence="2" id="KW-1185">Reference proteome</keyword>
<name>A0ABU5YUL3_9MYCO</name>
<accession>A0ABU5YUL3</accession>
<sequence length="79" mass="8860">MRFDAETVWLSQQQIAELFQTSRTNIVEHIRPGGPRDSLLQPRPDNALAAITLMVAMSDPREKDLMIALLVRMINEGAA</sequence>
<dbReference type="EMBL" id="JAYJJQ010000004">
    <property type="protein sequence ID" value="MEB3068581.1"/>
    <property type="molecule type" value="Genomic_DNA"/>
</dbReference>
<gene>
    <name evidence="1" type="ORF">K5L39_05235</name>
</gene>
<reference evidence="1 2" key="1">
    <citation type="submission" date="2023-12" db="EMBL/GenBank/DDBJ databases">
        <title>Description of new species of Mycobacterium terrae complex isolated from sewage at the Sao Paulo Zoological Park Foundation in Brazil.</title>
        <authorList>
            <person name="Romagnoli C.L."/>
            <person name="Conceicao E.C."/>
            <person name="Machado E."/>
            <person name="Barreto L.B.P.F."/>
            <person name="Sharma A."/>
            <person name="Silva N.M."/>
            <person name="Marques L.E."/>
            <person name="Juliana M.A."/>
            <person name="Lourenco M.C.S."/>
            <person name="Digiampietri L.A."/>
            <person name="Suffys P.N."/>
            <person name="Viana-Niero C."/>
        </authorList>
    </citation>
    <scope>NUCLEOTIDE SEQUENCE [LARGE SCALE GENOMIC DNA]</scope>
    <source>
        <strain evidence="1 2">MYC017</strain>
    </source>
</reference>
<comment type="caution">
    <text evidence="1">The sequence shown here is derived from an EMBL/GenBank/DDBJ whole genome shotgun (WGS) entry which is preliminary data.</text>
</comment>
<dbReference type="Proteomes" id="UP001299283">
    <property type="component" value="Unassembled WGS sequence"/>
</dbReference>
<evidence type="ECO:0008006" key="3">
    <source>
        <dbReference type="Google" id="ProtNLM"/>
    </source>
</evidence>
<organism evidence="1 2">
    <name type="scientific">[Mycobacterium] vasticus</name>
    <dbReference type="NCBI Taxonomy" id="2875777"/>
    <lineage>
        <taxon>Bacteria</taxon>
        <taxon>Bacillati</taxon>
        <taxon>Actinomycetota</taxon>
        <taxon>Actinomycetes</taxon>
        <taxon>Mycobacteriales</taxon>
        <taxon>Mycobacteriaceae</taxon>
        <taxon>Mycolicibacter</taxon>
    </lineage>
</organism>
<proteinExistence type="predicted"/>
<protein>
    <recommendedName>
        <fullName evidence="3">DNA-binding protein</fullName>
    </recommendedName>
</protein>
<evidence type="ECO:0000313" key="1">
    <source>
        <dbReference type="EMBL" id="MEB3068581.1"/>
    </source>
</evidence>
<dbReference type="RefSeq" id="WP_225398764.1">
    <property type="nucleotide sequence ID" value="NZ_JAYJJQ010000004.1"/>
</dbReference>
<evidence type="ECO:0000313" key="2">
    <source>
        <dbReference type="Proteomes" id="UP001299283"/>
    </source>
</evidence>